<keyword evidence="17" id="KW-1185">Reference proteome</keyword>
<evidence type="ECO:0000256" key="7">
    <source>
        <dbReference type="ARBA" id="ARBA00022927"/>
    </source>
</evidence>
<organism evidence="16 17">
    <name type="scientific">Desulfopila aestuarii DSM 18488</name>
    <dbReference type="NCBI Taxonomy" id="1121416"/>
    <lineage>
        <taxon>Bacteria</taxon>
        <taxon>Pseudomonadati</taxon>
        <taxon>Thermodesulfobacteriota</taxon>
        <taxon>Desulfobulbia</taxon>
        <taxon>Desulfobulbales</taxon>
        <taxon>Desulfocapsaceae</taxon>
        <taxon>Desulfopila</taxon>
    </lineage>
</organism>
<dbReference type="Proteomes" id="UP000184603">
    <property type="component" value="Unassembled WGS sequence"/>
</dbReference>
<dbReference type="InterPro" id="IPR050810">
    <property type="entry name" value="Bact_Secretion_Sys_Channel"/>
</dbReference>
<feature type="repeat" description="TPR" evidence="10">
    <location>
        <begin position="637"/>
        <end position="670"/>
    </location>
</feature>
<dbReference type="NCBIfam" id="TIGR02517">
    <property type="entry name" value="type_II_gspD"/>
    <property type="match status" value="1"/>
</dbReference>
<dbReference type="EMBL" id="FRFE01000021">
    <property type="protein sequence ID" value="SHO50905.1"/>
    <property type="molecule type" value="Genomic_DNA"/>
</dbReference>
<evidence type="ECO:0000256" key="9">
    <source>
        <dbReference type="ARBA" id="ARBA00023237"/>
    </source>
</evidence>
<dbReference type="Pfam" id="PF00263">
    <property type="entry name" value="Secretin"/>
    <property type="match status" value="1"/>
</dbReference>
<dbReference type="PRINTS" id="PR00811">
    <property type="entry name" value="BCTERIALGSPD"/>
</dbReference>
<dbReference type="GO" id="GO:0009279">
    <property type="term" value="C:cell outer membrane"/>
    <property type="evidence" value="ECO:0007669"/>
    <property type="project" value="UniProtKB-SubCell"/>
</dbReference>
<dbReference type="InterPro" id="IPR011990">
    <property type="entry name" value="TPR-like_helical_dom_sf"/>
</dbReference>
<dbReference type="OrthoDB" id="9775455at2"/>
<reference evidence="16 17" key="1">
    <citation type="submission" date="2016-12" db="EMBL/GenBank/DDBJ databases">
        <authorList>
            <person name="Song W.-J."/>
            <person name="Kurnit D.M."/>
        </authorList>
    </citation>
    <scope>NUCLEOTIDE SEQUENCE [LARGE SCALE GENOMIC DNA]</scope>
    <source>
        <strain evidence="16 17">DSM 18488</strain>
    </source>
</reference>
<feature type="chain" id="PRO_5012184410" evidence="12">
    <location>
        <begin position="23"/>
        <end position="738"/>
    </location>
</feature>
<evidence type="ECO:0000256" key="10">
    <source>
        <dbReference type="PROSITE-ProRule" id="PRU00339"/>
    </source>
</evidence>
<evidence type="ECO:0000256" key="2">
    <source>
        <dbReference type="ARBA" id="ARBA00006980"/>
    </source>
</evidence>
<keyword evidence="6 12" id="KW-0732">Signal</keyword>
<dbReference type="PANTHER" id="PTHR30332">
    <property type="entry name" value="PROBABLE GENERAL SECRETION PATHWAY PROTEIN D"/>
    <property type="match status" value="1"/>
</dbReference>
<dbReference type="STRING" id="1121416.SAMN02745220_03697"/>
<dbReference type="InterPro" id="IPR001775">
    <property type="entry name" value="GspD/PilQ"/>
</dbReference>
<evidence type="ECO:0000256" key="1">
    <source>
        <dbReference type="ARBA" id="ARBA00004442"/>
    </source>
</evidence>
<protein>
    <submittedName>
        <fullName evidence="16">General secretion pathway protein D</fullName>
    </submittedName>
</protein>
<dbReference type="Pfam" id="PF03958">
    <property type="entry name" value="Secretin_N"/>
    <property type="match status" value="3"/>
</dbReference>
<dbReference type="PANTHER" id="PTHR30332:SF24">
    <property type="entry name" value="SECRETIN GSPD-RELATED"/>
    <property type="match status" value="1"/>
</dbReference>
<feature type="domain" description="NolW-like" evidence="14">
    <location>
        <begin position="287"/>
        <end position="360"/>
    </location>
</feature>
<dbReference type="InterPro" id="IPR004846">
    <property type="entry name" value="T2SS/T3SS_dom"/>
</dbReference>
<dbReference type="Gene3D" id="1.25.40.10">
    <property type="entry name" value="Tetratricopeptide repeat domain"/>
    <property type="match status" value="1"/>
</dbReference>
<evidence type="ECO:0000256" key="5">
    <source>
        <dbReference type="ARBA" id="ARBA00022692"/>
    </source>
</evidence>
<evidence type="ECO:0000256" key="4">
    <source>
        <dbReference type="ARBA" id="ARBA00022452"/>
    </source>
</evidence>
<evidence type="ECO:0000259" key="13">
    <source>
        <dbReference type="Pfam" id="PF00263"/>
    </source>
</evidence>
<evidence type="ECO:0000259" key="14">
    <source>
        <dbReference type="Pfam" id="PF03958"/>
    </source>
</evidence>
<dbReference type="InterPro" id="IPR013356">
    <property type="entry name" value="T2SS_GspD"/>
</dbReference>
<name>A0A1M7YE47_9BACT</name>
<dbReference type="GO" id="GO:0015628">
    <property type="term" value="P:protein secretion by the type II secretion system"/>
    <property type="evidence" value="ECO:0007669"/>
    <property type="project" value="InterPro"/>
</dbReference>
<keyword evidence="8" id="KW-0472">Membrane</keyword>
<keyword evidence="5" id="KW-0812">Transmembrane</keyword>
<keyword evidence="9" id="KW-0998">Cell outer membrane</keyword>
<evidence type="ECO:0000313" key="17">
    <source>
        <dbReference type="Proteomes" id="UP000184603"/>
    </source>
</evidence>
<evidence type="ECO:0000256" key="8">
    <source>
        <dbReference type="ARBA" id="ARBA00023136"/>
    </source>
</evidence>
<keyword evidence="4" id="KW-1134">Transmembrane beta strand</keyword>
<dbReference type="Pfam" id="PF21305">
    <property type="entry name" value="type_II_gspD_N0"/>
    <property type="match status" value="1"/>
</dbReference>
<feature type="signal peptide" evidence="12">
    <location>
        <begin position="1"/>
        <end position="22"/>
    </location>
</feature>
<evidence type="ECO:0000259" key="15">
    <source>
        <dbReference type="Pfam" id="PF21305"/>
    </source>
</evidence>
<feature type="repeat" description="TPR" evidence="10">
    <location>
        <begin position="671"/>
        <end position="704"/>
    </location>
</feature>
<dbReference type="AlphaFoldDB" id="A0A1M7YE47"/>
<dbReference type="InterPro" id="IPR019734">
    <property type="entry name" value="TPR_rpt"/>
</dbReference>
<dbReference type="GO" id="GO:0015627">
    <property type="term" value="C:type II protein secretion system complex"/>
    <property type="evidence" value="ECO:0007669"/>
    <property type="project" value="InterPro"/>
</dbReference>
<dbReference type="InterPro" id="IPR049371">
    <property type="entry name" value="GspD-like_N0"/>
</dbReference>
<feature type="domain" description="NolW-like" evidence="14">
    <location>
        <begin position="208"/>
        <end position="279"/>
    </location>
</feature>
<keyword evidence="10" id="KW-0802">TPR repeat</keyword>
<keyword evidence="3 11" id="KW-0813">Transport</keyword>
<accession>A0A1M7YE47</accession>
<evidence type="ECO:0000256" key="12">
    <source>
        <dbReference type="SAM" id="SignalP"/>
    </source>
</evidence>
<dbReference type="PROSITE" id="PS50005">
    <property type="entry name" value="TPR"/>
    <property type="match status" value="2"/>
</dbReference>
<keyword evidence="7" id="KW-0653">Protein transport</keyword>
<evidence type="ECO:0000256" key="3">
    <source>
        <dbReference type="ARBA" id="ARBA00022448"/>
    </source>
</evidence>
<feature type="domain" description="NolW-like" evidence="14">
    <location>
        <begin position="144"/>
        <end position="202"/>
    </location>
</feature>
<gene>
    <name evidence="16" type="ORF">SAMN02745220_03697</name>
</gene>
<feature type="domain" description="GspD-like N0" evidence="15">
    <location>
        <begin position="48"/>
        <end position="116"/>
    </location>
</feature>
<dbReference type="Pfam" id="PF13181">
    <property type="entry name" value="TPR_8"/>
    <property type="match status" value="1"/>
</dbReference>
<comment type="subcellular location">
    <subcellularLocation>
        <location evidence="1 11">Cell outer membrane</location>
    </subcellularLocation>
</comment>
<dbReference type="RefSeq" id="WP_073615150.1">
    <property type="nucleotide sequence ID" value="NZ_FRFE01000021.1"/>
</dbReference>
<dbReference type="Gene3D" id="3.30.1370.120">
    <property type="match status" value="3"/>
</dbReference>
<evidence type="ECO:0000313" key="16">
    <source>
        <dbReference type="EMBL" id="SHO50905.1"/>
    </source>
</evidence>
<evidence type="ECO:0000256" key="6">
    <source>
        <dbReference type="ARBA" id="ARBA00022729"/>
    </source>
</evidence>
<feature type="domain" description="Type II/III secretion system secretin-like" evidence="13">
    <location>
        <begin position="439"/>
        <end position="601"/>
    </location>
</feature>
<evidence type="ECO:0000256" key="11">
    <source>
        <dbReference type="RuleBase" id="RU004004"/>
    </source>
</evidence>
<dbReference type="SUPFAM" id="SSF48452">
    <property type="entry name" value="TPR-like"/>
    <property type="match status" value="1"/>
</dbReference>
<proteinExistence type="inferred from homology"/>
<comment type="similarity">
    <text evidence="2">Belongs to the bacterial secretin family. GSP D subfamily.</text>
</comment>
<dbReference type="InterPro" id="IPR005644">
    <property type="entry name" value="NolW-like"/>
</dbReference>
<sequence>MGRLRLPLLLFVVLLVSLAAGAGQQVKGEEVVIPSDSGTTGKRFITIDFDNVDIRLFIKYISELTGKNFVIDKAVQGNVTVLSPTKISDEEAYRVFESVLEVNGFTTVTSGAVIKILPSADARSQNVQTLRTGAASHPEDRVVTQLVPLKYSSPDEMKKVLTPLVSKTSVVISYPQAGMLILTETLSNIQRLLAIIEALDVEFTEEEVAVIDLQYAAAGSIAKILASIYQRSPVKKGAVATTALKVVPYDRVNALVVLADIEELRRVRKLVAKLDTPVQRGGGNINVYYLQNATAAELAKVLTTMSTGQPAEPEGGKAPAISRDVKITADEETNSLIITATREEYAVLEDVIKKLDIPRQMVYLEALILEVNDSKDFNVGVDWMWNGRVSGHDTAAFGSFNSNSDIDVGSAGLSLGILRQGIKIGDITFPDIHAILRAYKGDSDINIVSTPQILTTDNKKAEISVGENVPYITSQQNTTGDSEFNYTNYEYRDVATKLTITPHINQADTMRLEIQTEIVKLKANSLELTPTTFRRTANTTVVVNDKDTVVIGGIIGEDTTFTENRVPLLGDIPGLGWLFKSENNKTVKTNMFIFITPKIMRNPADIAGVTLEKEDNIDKVMPEAKQLIHKPVNKENAAILTERGFAKLLENKNREAKEYFEEALEHDAENPYTLLNIGVVAEREGDFQRAAEYYQKVIYTNTEATAIEASDPEKKGLLLVDIARENIERLKPRMSTKK</sequence>
<dbReference type="InterPro" id="IPR038591">
    <property type="entry name" value="NolW-like_sf"/>
</dbReference>
<dbReference type="SMART" id="SM00028">
    <property type="entry name" value="TPR"/>
    <property type="match status" value="2"/>
</dbReference>